<feature type="transmembrane region" description="Helical" evidence="1">
    <location>
        <begin position="6"/>
        <end position="25"/>
    </location>
</feature>
<keyword evidence="1" id="KW-1133">Transmembrane helix</keyword>
<reference evidence="2" key="1">
    <citation type="submission" date="2020-09" db="EMBL/GenBank/DDBJ databases">
        <title>New species isolated from human feces.</title>
        <authorList>
            <person name="Kitahara M."/>
            <person name="Shigeno Y."/>
            <person name="Shime M."/>
            <person name="Matsumoto Y."/>
            <person name="Nakamura S."/>
            <person name="Motooka D."/>
            <person name="Fukuoka S."/>
            <person name="Nishikawa H."/>
            <person name="Benno Y."/>
        </authorList>
    </citation>
    <scope>NUCLEOTIDE SEQUENCE</scope>
    <source>
        <strain evidence="2">MM35</strain>
    </source>
</reference>
<name>A0A810PWA5_9FIRM</name>
<dbReference type="AlphaFoldDB" id="A0A810PWA5"/>
<evidence type="ECO:0000313" key="2">
    <source>
        <dbReference type="EMBL" id="BCK78367.1"/>
    </source>
</evidence>
<dbReference type="KEGG" id="vfa:MM35RIKEN_05590"/>
<feature type="transmembrane region" description="Helical" evidence="1">
    <location>
        <begin position="37"/>
        <end position="56"/>
    </location>
</feature>
<evidence type="ECO:0000256" key="1">
    <source>
        <dbReference type="SAM" id="Phobius"/>
    </source>
</evidence>
<keyword evidence="3" id="KW-1185">Reference proteome</keyword>
<dbReference type="EMBL" id="AP023415">
    <property type="protein sequence ID" value="BCK78367.1"/>
    <property type="molecule type" value="Genomic_DNA"/>
</dbReference>
<keyword evidence="1" id="KW-0472">Membrane</keyword>
<sequence length="74" mass="8250">MRNMNFYIATAIVSLILLIATAFLMTAPDEPIRQAGMYLPLFFGAIGTWAATKAGLLELDYEEHRVKRSAHHAV</sequence>
<accession>A0A810PWA5</accession>
<dbReference type="Proteomes" id="UP000681343">
    <property type="component" value="Chromosome"/>
</dbReference>
<organism evidence="2 3">
    <name type="scientific">Vescimonas fastidiosa</name>
    <dbReference type="NCBI Taxonomy" id="2714353"/>
    <lineage>
        <taxon>Bacteria</taxon>
        <taxon>Bacillati</taxon>
        <taxon>Bacillota</taxon>
        <taxon>Clostridia</taxon>
        <taxon>Eubacteriales</taxon>
        <taxon>Oscillospiraceae</taxon>
        <taxon>Vescimonas</taxon>
    </lineage>
</organism>
<dbReference type="RefSeq" id="WP_212819090.1">
    <property type="nucleotide sequence ID" value="NZ_AP023415.1"/>
</dbReference>
<keyword evidence="1" id="KW-0812">Transmembrane</keyword>
<evidence type="ECO:0000313" key="3">
    <source>
        <dbReference type="Proteomes" id="UP000681343"/>
    </source>
</evidence>
<gene>
    <name evidence="2" type="ORF">MM35RIKEN_05590</name>
</gene>
<proteinExistence type="predicted"/>
<protein>
    <submittedName>
        <fullName evidence="2">Uncharacterized protein</fullName>
    </submittedName>
</protein>